<dbReference type="OrthoDB" id="4891903at2759"/>
<dbReference type="EMBL" id="LSBJ02000008">
    <property type="protein sequence ID" value="OAQ60529.1"/>
    <property type="molecule type" value="Genomic_DNA"/>
</dbReference>
<dbReference type="RefSeq" id="XP_018138407.1">
    <property type="nucleotide sequence ID" value="XM_018285656.1"/>
</dbReference>
<gene>
    <name evidence="1" type="ORF">VFPPC_06662</name>
</gene>
<reference evidence="1 2" key="1">
    <citation type="journal article" date="2016" name="PLoS Pathog.">
        <title>Biosynthesis of antibiotic leucinostatins in bio-control fungus Purpureocillium lilacinum and their inhibition on phytophthora revealed by genome mining.</title>
        <authorList>
            <person name="Wang G."/>
            <person name="Liu Z."/>
            <person name="Lin R."/>
            <person name="Li E."/>
            <person name="Mao Z."/>
            <person name="Ling J."/>
            <person name="Yang Y."/>
            <person name="Yin W.B."/>
            <person name="Xie B."/>
        </authorList>
    </citation>
    <scope>NUCLEOTIDE SEQUENCE [LARGE SCALE GENOMIC DNA]</scope>
    <source>
        <strain evidence="1">170</strain>
    </source>
</reference>
<protein>
    <submittedName>
        <fullName evidence="1">Uncharacterized protein</fullName>
    </submittedName>
</protein>
<dbReference type="AlphaFoldDB" id="A0A179F5Y5"/>
<dbReference type="KEGG" id="pchm:VFPPC_06662"/>
<proteinExistence type="predicted"/>
<accession>A0A179F5Y5</accession>
<comment type="caution">
    <text evidence="1">The sequence shown here is derived from an EMBL/GenBank/DDBJ whole genome shotgun (WGS) entry which is preliminary data.</text>
</comment>
<evidence type="ECO:0000313" key="2">
    <source>
        <dbReference type="Proteomes" id="UP000078397"/>
    </source>
</evidence>
<name>A0A179F5Y5_METCM</name>
<keyword evidence="2" id="KW-1185">Reference proteome</keyword>
<dbReference type="GeneID" id="28849650"/>
<dbReference type="Proteomes" id="UP000078397">
    <property type="component" value="Unassembled WGS sequence"/>
</dbReference>
<sequence length="414" mass="47636">MADQSSQTATSGLTIFSLPREIRDDIWTQIVSHDMILLSGEHHTASIYIWPERYRPALTIFNLLLVSKAIKNEITNTFRQRYKFAFQNSAVLRHLLEHGYSYWGRSPQYGACPRVFFTMGHLSIIPRKKITSNSYIRHPKILPPNKGQEKRTLWCSSGHPHGYWGLDGDMESLLKYIHKSPMKLRSLEIPAALLFNVRIVRQLRRFRGVDLHFAFVPEAMMPKASNVQHDTGHQHRTVKWLAENGDADIVAPVYETQSDTTPIAVVPLRCIATAIRREVASRDLVPSRPSAVPQAEVDPPLWIECDEASQLTSTMSSLSPPTSGWYRYSGRDPGVVCLEKCTGPPFLRAPLKRKMLKRQRQEWGRQCAEYKPFHFVRAPERERTDTHRRWVIVEMGLQGVVVKHEWSRDRVPKL</sequence>
<organism evidence="1 2">
    <name type="scientific">Pochonia chlamydosporia 170</name>
    <dbReference type="NCBI Taxonomy" id="1380566"/>
    <lineage>
        <taxon>Eukaryota</taxon>
        <taxon>Fungi</taxon>
        <taxon>Dikarya</taxon>
        <taxon>Ascomycota</taxon>
        <taxon>Pezizomycotina</taxon>
        <taxon>Sordariomycetes</taxon>
        <taxon>Hypocreomycetidae</taxon>
        <taxon>Hypocreales</taxon>
        <taxon>Clavicipitaceae</taxon>
        <taxon>Pochonia</taxon>
    </lineage>
</organism>
<evidence type="ECO:0000313" key="1">
    <source>
        <dbReference type="EMBL" id="OAQ60529.1"/>
    </source>
</evidence>